<dbReference type="InterPro" id="IPR011050">
    <property type="entry name" value="Pectin_lyase_fold/virulence"/>
</dbReference>
<dbReference type="Gene3D" id="2.160.20.10">
    <property type="entry name" value="Single-stranded right-handed beta-helix, Pectin lyase-like"/>
    <property type="match status" value="2"/>
</dbReference>
<evidence type="ECO:0000313" key="4">
    <source>
        <dbReference type="Proteomes" id="UP000829685"/>
    </source>
</evidence>
<dbReference type="GO" id="GO:0004650">
    <property type="term" value="F:polygalacturonase activity"/>
    <property type="evidence" value="ECO:0007669"/>
    <property type="project" value="InterPro"/>
</dbReference>
<evidence type="ECO:0000313" key="3">
    <source>
        <dbReference type="EMBL" id="KAI1875197.1"/>
    </source>
</evidence>
<gene>
    <name evidence="3" type="ORF">JX265_004255</name>
</gene>
<dbReference type="PANTHER" id="PTHR33928:SF2">
    <property type="entry name" value="PECTATE LYASE SUPERFAMILY PROTEIN DOMAIN-CONTAINING PROTEIN-RELATED"/>
    <property type="match status" value="1"/>
</dbReference>
<dbReference type="Proteomes" id="UP000829685">
    <property type="component" value="Unassembled WGS sequence"/>
</dbReference>
<comment type="caution">
    <text evidence="3">The sequence shown here is derived from an EMBL/GenBank/DDBJ whole genome shotgun (WGS) entry which is preliminary data.</text>
</comment>
<feature type="signal peptide" evidence="1">
    <location>
        <begin position="1"/>
        <end position="17"/>
    </location>
</feature>
<keyword evidence="1" id="KW-0732">Signal</keyword>
<dbReference type="AlphaFoldDB" id="A0A9P9WQJ4"/>
<dbReference type="FunFam" id="2.160.20.10:FF:000049">
    <property type="entry name" value="Putative exo-beta-1,3-glucanase"/>
    <property type="match status" value="1"/>
</dbReference>
<feature type="domain" description="Rhamnogalacturonase A/B/Epimerase-like pectate lyase" evidence="2">
    <location>
        <begin position="75"/>
        <end position="290"/>
    </location>
</feature>
<accession>A0A9P9WQJ4</accession>
<feature type="chain" id="PRO_5040270553" description="Rhamnogalacturonase A/B/Epimerase-like pectate lyase domain-containing protein" evidence="1">
    <location>
        <begin position="18"/>
        <end position="818"/>
    </location>
</feature>
<dbReference type="SUPFAM" id="SSF51126">
    <property type="entry name" value="Pectin lyase-like"/>
    <property type="match status" value="2"/>
</dbReference>
<dbReference type="InterPro" id="IPR039279">
    <property type="entry name" value="QRT3-like"/>
</dbReference>
<dbReference type="InterPro" id="IPR012334">
    <property type="entry name" value="Pectin_lyas_fold"/>
</dbReference>
<keyword evidence="4" id="KW-1185">Reference proteome</keyword>
<evidence type="ECO:0000256" key="1">
    <source>
        <dbReference type="SAM" id="SignalP"/>
    </source>
</evidence>
<organism evidence="3 4">
    <name type="scientific">Neoarthrinium moseri</name>
    <dbReference type="NCBI Taxonomy" id="1658444"/>
    <lineage>
        <taxon>Eukaryota</taxon>
        <taxon>Fungi</taxon>
        <taxon>Dikarya</taxon>
        <taxon>Ascomycota</taxon>
        <taxon>Pezizomycotina</taxon>
        <taxon>Sordariomycetes</taxon>
        <taxon>Xylariomycetidae</taxon>
        <taxon>Amphisphaeriales</taxon>
        <taxon>Apiosporaceae</taxon>
        <taxon>Neoarthrinium</taxon>
    </lineage>
</organism>
<dbReference type="Pfam" id="PF12708">
    <property type="entry name" value="Pect-lyase_RHGA_epim"/>
    <property type="match status" value="1"/>
</dbReference>
<name>A0A9P9WQJ4_9PEZI</name>
<proteinExistence type="predicted"/>
<sequence>MHLVALVTALLTASATAQHIGEQRASKAKGLRGDLLARDGCSGPAVGRPTTWWRAAIQHNGSTPTAGDTTYQYYRTVIQYGADNTGAEDSSEAFNKAINAWNRTGNTVTTMPAYIYVPPGKYRIKASVQMLVSTYLIGDPINIPTLIADPELQEDPVIHGYDSHQGDGSATKNFYMAVRNLIVDTAEIAKATQAVAIDWSVSQGCSMNNVHITMPDGSSHKGITMSDGGSGVIIADCTFKGGAVGIQLRNQQYNFKGLTFDGCGIGINITSVWVATFQDITFANCDYGINTSTAVGAISVVDSSVSNCDAGVHAFVSGGGQGSLTLENFHSDSGTVAVKSLGGDVLLQDSVPAGQSWIMGNVNPGGRQNGKSHQVNRPASLLSNDKYFTTAAPQYESYDISEVRSLMGDPEYPVYGDNAHNDGPNINAVLRKYAGCKIIFVPQGIYVTEETIHIPSGTRLVGEQLSTFTGNGSAFLNPDRPTPIFEIGNPGDKGSVQISDILVEVSDVLPGAILMQVNMAGNSAGDVAVWNSVLRVGGSRHTRISTDCTEPDTSTCKAAFALLHVTSTASLYAENLWGWVADHGLDGPEAQNIAVGRGALIESTQPTWLVGSSFEHCTLYQYSLNKASNVYIGLQQTEAPYWQGQNQPNYAPAPWTPNTTYGDPTFANCADQGASGNGQCYRAWGHHAVDSSNVIVHGSALWVFFNGMNNNKWQGADCKDYGYICELNMIYLSGAKSTFMYSLSSKSTANLLYDATDGDVDLTTQEDNQGGWGAVLAAYLRNSGVEADSSEESLAVVSALPSLALVMSSTLFMVLGLC</sequence>
<protein>
    <recommendedName>
        <fullName evidence="2">Rhamnogalacturonase A/B/Epimerase-like pectate lyase domain-containing protein</fullName>
    </recommendedName>
</protein>
<dbReference type="InterPro" id="IPR024535">
    <property type="entry name" value="RHGA/B-epi-like_pectate_lyase"/>
</dbReference>
<reference evidence="3" key="1">
    <citation type="submission" date="2021-03" db="EMBL/GenBank/DDBJ databases">
        <title>Revisited historic fungal species revealed as producer of novel bioactive compounds through whole genome sequencing and comparative genomics.</title>
        <authorList>
            <person name="Vignolle G.A."/>
            <person name="Hochenegger N."/>
            <person name="Mach R.L."/>
            <person name="Mach-Aigner A.R."/>
            <person name="Javad Rahimi M."/>
            <person name="Salim K.A."/>
            <person name="Chan C.M."/>
            <person name="Lim L.B.L."/>
            <person name="Cai F."/>
            <person name="Druzhinina I.S."/>
            <person name="U'Ren J.M."/>
            <person name="Derntl C."/>
        </authorList>
    </citation>
    <scope>NUCLEOTIDE SEQUENCE</scope>
    <source>
        <strain evidence="3">TUCIM 5799</strain>
    </source>
</reference>
<dbReference type="CDD" id="cd23668">
    <property type="entry name" value="GH55_beta13glucanase-like"/>
    <property type="match status" value="1"/>
</dbReference>
<dbReference type="PANTHER" id="PTHR33928">
    <property type="entry name" value="POLYGALACTURONASE QRT3"/>
    <property type="match status" value="1"/>
</dbReference>
<evidence type="ECO:0000259" key="2">
    <source>
        <dbReference type="Pfam" id="PF12708"/>
    </source>
</evidence>
<dbReference type="EMBL" id="JAFIMR010000008">
    <property type="protein sequence ID" value="KAI1875197.1"/>
    <property type="molecule type" value="Genomic_DNA"/>
</dbReference>